<dbReference type="InterPro" id="IPR011152">
    <property type="entry name" value="Pesterase_MJ0912"/>
</dbReference>
<reference evidence="4 5" key="1">
    <citation type="submission" date="2016-10" db="EMBL/GenBank/DDBJ databases">
        <authorList>
            <person name="Varghese N."/>
            <person name="Submissions S."/>
        </authorList>
    </citation>
    <scope>NUCLEOTIDE SEQUENCE [LARGE SCALE GENOMIC DNA]</scope>
    <source>
        <strain evidence="4 5">DSM 13796</strain>
    </source>
</reference>
<evidence type="ECO:0000256" key="1">
    <source>
        <dbReference type="ARBA" id="ARBA00008950"/>
    </source>
</evidence>
<feature type="domain" description="Calcineurin-like phosphoesterase" evidence="3">
    <location>
        <begin position="7"/>
        <end position="183"/>
    </location>
</feature>
<dbReference type="NCBIfam" id="TIGR00040">
    <property type="entry name" value="yfcE"/>
    <property type="match status" value="1"/>
</dbReference>
<dbReference type="InterPro" id="IPR024654">
    <property type="entry name" value="Calcineurin-like_PHP_lpxH"/>
</dbReference>
<dbReference type="Proteomes" id="UP000182762">
    <property type="component" value="Unassembled WGS sequence"/>
</dbReference>
<dbReference type="Pfam" id="PF12850">
    <property type="entry name" value="Metallophos_2"/>
    <property type="match status" value="1"/>
</dbReference>
<name>A0A1I6BLV5_9BACI</name>
<sequence>MYSLKKKIAVLSDIHGNNVTLEAVLLDISRRNIDAVVNLGDSLYGPLNPLKTFHLLMEHNIAHIMGNCDRIILEPSKAGAGSTIHYVKKTLTKEALDWLEHLPNSISIDDILFCHGIPSSDQVYLLEEMTEVGGVLKNSEEIMRALEEVEQNIIFCGHSHIPRTVYLPNGKLVINPGSVGLPAYEDDLPVPHKMESGSPYANYTIIEEISNQWIVEHINVFYDWEKAAHIAETNERPDWAHALKFGRV</sequence>
<evidence type="ECO:0000256" key="2">
    <source>
        <dbReference type="RuleBase" id="RU362039"/>
    </source>
</evidence>
<keyword evidence="2" id="KW-0479">Metal-binding</keyword>
<proteinExistence type="inferred from homology"/>
<dbReference type="PANTHER" id="PTHR42850">
    <property type="entry name" value="METALLOPHOSPHOESTERASE"/>
    <property type="match status" value="1"/>
</dbReference>
<evidence type="ECO:0000313" key="4">
    <source>
        <dbReference type="EMBL" id="SFQ81918.1"/>
    </source>
</evidence>
<dbReference type="PIRSF" id="PIRSF000883">
    <property type="entry name" value="Pesterase_MJ0912"/>
    <property type="match status" value="1"/>
</dbReference>
<gene>
    <name evidence="4" type="ORF">SAMN02745910_03787</name>
</gene>
<dbReference type="EMBL" id="FOXX01000011">
    <property type="protein sequence ID" value="SFQ81918.1"/>
    <property type="molecule type" value="Genomic_DNA"/>
</dbReference>
<protein>
    <recommendedName>
        <fullName evidence="2">Phosphoesterase</fullName>
        <ecNumber evidence="2">3.1.4.-</ecNumber>
    </recommendedName>
</protein>
<keyword evidence="5" id="KW-1185">Reference proteome</keyword>
<dbReference type="InterPro" id="IPR029052">
    <property type="entry name" value="Metallo-depent_PP-like"/>
</dbReference>
<dbReference type="Gene3D" id="3.60.21.10">
    <property type="match status" value="1"/>
</dbReference>
<dbReference type="PANTHER" id="PTHR42850:SF2">
    <property type="entry name" value="BLL5683 PROTEIN"/>
    <property type="match status" value="1"/>
</dbReference>
<dbReference type="InterPro" id="IPR050126">
    <property type="entry name" value="Ap4A_hydrolase"/>
</dbReference>
<dbReference type="EC" id="3.1.4.-" evidence="2"/>
<comment type="caution">
    <text evidence="4">The sequence shown here is derived from an EMBL/GenBank/DDBJ whole genome shotgun (WGS) entry which is preliminary data.</text>
</comment>
<comment type="similarity">
    <text evidence="1 2">Belongs to the metallophosphoesterase superfamily. YfcE family.</text>
</comment>
<evidence type="ECO:0000313" key="5">
    <source>
        <dbReference type="Proteomes" id="UP000182762"/>
    </source>
</evidence>
<organism evidence="4 5">
    <name type="scientific">Priestia endophytica DSM 13796</name>
    <dbReference type="NCBI Taxonomy" id="1121089"/>
    <lineage>
        <taxon>Bacteria</taxon>
        <taxon>Bacillati</taxon>
        <taxon>Bacillota</taxon>
        <taxon>Bacilli</taxon>
        <taxon>Bacillales</taxon>
        <taxon>Bacillaceae</taxon>
        <taxon>Priestia</taxon>
    </lineage>
</organism>
<comment type="cofactor">
    <cofactor evidence="2">
        <name>a divalent metal cation</name>
        <dbReference type="ChEBI" id="CHEBI:60240"/>
    </cofactor>
</comment>
<dbReference type="InterPro" id="IPR000979">
    <property type="entry name" value="Phosphodiesterase_MJ0936/Vps29"/>
</dbReference>
<accession>A0A1I6BLV5</accession>
<dbReference type="SUPFAM" id="SSF56300">
    <property type="entry name" value="Metallo-dependent phosphatases"/>
    <property type="match status" value="1"/>
</dbReference>
<evidence type="ECO:0000259" key="3">
    <source>
        <dbReference type="Pfam" id="PF12850"/>
    </source>
</evidence>